<dbReference type="PANTHER" id="PTHR47515:SF2">
    <property type="entry name" value="INTEGRASE CORE DOMAIN PROTEIN"/>
    <property type="match status" value="1"/>
</dbReference>
<accession>A0ABR6HDP1</accession>
<dbReference type="Proteomes" id="UP000577697">
    <property type="component" value="Unassembled WGS sequence"/>
</dbReference>
<dbReference type="InterPro" id="IPR001584">
    <property type="entry name" value="Integrase_cat-core"/>
</dbReference>
<protein>
    <submittedName>
        <fullName evidence="2">Transposase InsO family protein</fullName>
    </submittedName>
</protein>
<evidence type="ECO:0000259" key="1">
    <source>
        <dbReference type="Pfam" id="PF13683"/>
    </source>
</evidence>
<dbReference type="SUPFAM" id="SSF53098">
    <property type="entry name" value="Ribonuclease H-like"/>
    <property type="match status" value="1"/>
</dbReference>
<evidence type="ECO:0000313" key="2">
    <source>
        <dbReference type="EMBL" id="MBB3708655.1"/>
    </source>
</evidence>
<name>A0ABR6HDP1_AMIAI</name>
<dbReference type="InterPro" id="IPR036397">
    <property type="entry name" value="RNaseH_sf"/>
</dbReference>
<proteinExistence type="predicted"/>
<comment type="caution">
    <text evidence="2">The sequence shown here is derived from an EMBL/GenBank/DDBJ whole genome shotgun (WGS) entry which is preliminary data.</text>
</comment>
<dbReference type="InterPro" id="IPR012337">
    <property type="entry name" value="RNaseH-like_sf"/>
</dbReference>
<organism evidence="2 3">
    <name type="scientific">Aminobacter aminovorans</name>
    <name type="common">Chelatobacter heintzii</name>
    <dbReference type="NCBI Taxonomy" id="83263"/>
    <lineage>
        <taxon>Bacteria</taxon>
        <taxon>Pseudomonadati</taxon>
        <taxon>Pseudomonadota</taxon>
        <taxon>Alphaproteobacteria</taxon>
        <taxon>Hyphomicrobiales</taxon>
        <taxon>Phyllobacteriaceae</taxon>
        <taxon>Aminobacter</taxon>
    </lineage>
</organism>
<dbReference type="EMBL" id="JACICB010000021">
    <property type="protein sequence ID" value="MBB3708655.1"/>
    <property type="molecule type" value="Genomic_DNA"/>
</dbReference>
<dbReference type="Gene3D" id="3.30.420.10">
    <property type="entry name" value="Ribonuclease H-like superfamily/Ribonuclease H"/>
    <property type="match status" value="1"/>
</dbReference>
<dbReference type="PANTHER" id="PTHR47515">
    <property type="entry name" value="LOW CALCIUM RESPONSE LOCUS PROTEIN T"/>
    <property type="match status" value="1"/>
</dbReference>
<gene>
    <name evidence="2" type="ORF">FHS67_004995</name>
</gene>
<evidence type="ECO:0000313" key="3">
    <source>
        <dbReference type="Proteomes" id="UP000577697"/>
    </source>
</evidence>
<reference evidence="2 3" key="1">
    <citation type="submission" date="2020-08" db="EMBL/GenBank/DDBJ databases">
        <title>Genomic Encyclopedia of Type Strains, Phase IV (KMG-IV): sequencing the most valuable type-strain genomes for metagenomic binning, comparative biology and taxonomic classification.</title>
        <authorList>
            <person name="Goeker M."/>
        </authorList>
    </citation>
    <scope>NUCLEOTIDE SEQUENCE [LARGE SCALE GENOMIC DNA]</scope>
    <source>
        <strain evidence="2 3">DSM 10368</strain>
    </source>
</reference>
<sequence>MRACSKKLRAPASWKPRFVLFRRCYGPEFIAKAVREWIAAVGAKTAFIEPGSPWENGYCESFNSKLRDEQLNGEIF</sequence>
<feature type="domain" description="Integrase catalytic" evidence="1">
    <location>
        <begin position="42"/>
        <end position="76"/>
    </location>
</feature>
<dbReference type="Pfam" id="PF13683">
    <property type="entry name" value="rve_3"/>
    <property type="match status" value="1"/>
</dbReference>
<keyword evidence="3" id="KW-1185">Reference proteome</keyword>